<accession>A0ABS9MG89</accession>
<proteinExistence type="predicted"/>
<gene>
    <name evidence="2" type="ORF">L0P57_02525</name>
</gene>
<dbReference type="RefSeq" id="WP_191362516.1">
    <property type="nucleotide sequence ID" value="NZ_JAKNHQ010000002.1"/>
</dbReference>
<keyword evidence="1" id="KW-0812">Transmembrane</keyword>
<dbReference type="Gene3D" id="2.170.120.30">
    <property type="match status" value="2"/>
</dbReference>
<sequence>MNHKKFSLGSLFYNNKFVLIFSVFVALVIWVVFATRNTEEIPRTVTDVPIVVNLSDSAQQSGLKVFSPINAKAKVAIKGNSLTVNQVKNTDLQIEAKQAASLTGPVSNYKLELSATKLGNLSNYEVVSIEPSSILVTVDYYSEKVFNIDTSQITPPVDPQYYLNTPTLSSDSVTVSGPKQEVDQVAKVTIPYEQDKTPLTETKHFTGRLVMLDADGNEIKSDNLTLSMESVEVTCNVLYRKVLPLQVEFSGRPSNLTGFESRVTVEPKEIEVAGPEDAFANISELTLPAIDFSTISPTSNEFDVDVSLPTGFKNVSNIYTAKVSIDLDTFTTRTVSLNPETITFKNLPAGYEAAVYTQSLSVTVVGPPDEIEAFTENNLVAQIDMTGKEQFTGQTEVPVTISVTGAPNSWVYGSYMVNIGVSAKME</sequence>
<dbReference type="Gene3D" id="2.170.120.40">
    <property type="entry name" value="YbbR-like domain"/>
    <property type="match status" value="2"/>
</dbReference>
<evidence type="ECO:0000256" key="1">
    <source>
        <dbReference type="SAM" id="Phobius"/>
    </source>
</evidence>
<protein>
    <submittedName>
        <fullName evidence="2">CdaR family protein</fullName>
    </submittedName>
</protein>
<evidence type="ECO:0000313" key="3">
    <source>
        <dbReference type="Proteomes" id="UP001298681"/>
    </source>
</evidence>
<dbReference type="InterPro" id="IPR053154">
    <property type="entry name" value="c-di-AMP_regulator"/>
</dbReference>
<dbReference type="PANTHER" id="PTHR37804:SF1">
    <property type="entry name" value="CDAA REGULATORY PROTEIN CDAR"/>
    <property type="match status" value="1"/>
</dbReference>
<dbReference type="PANTHER" id="PTHR37804">
    <property type="entry name" value="CDAA REGULATORY PROTEIN CDAR"/>
    <property type="match status" value="1"/>
</dbReference>
<reference evidence="2 3" key="1">
    <citation type="submission" date="2022-01" db="EMBL/GenBank/DDBJ databases">
        <title>Collection of gut derived symbiotic bacterial strains cultured from healthy donors.</title>
        <authorList>
            <person name="Lin H."/>
            <person name="Kohout C."/>
            <person name="Waligurski E."/>
            <person name="Pamer E.G."/>
        </authorList>
    </citation>
    <scope>NUCLEOTIDE SEQUENCE [LARGE SCALE GENOMIC DNA]</scope>
    <source>
        <strain evidence="2 3">DFI.7.58</strain>
    </source>
</reference>
<organism evidence="2 3">
    <name type="scientific">Anaeromassilibacillus senegalensis</name>
    <dbReference type="NCBI Taxonomy" id="1673717"/>
    <lineage>
        <taxon>Bacteria</taxon>
        <taxon>Bacillati</taxon>
        <taxon>Bacillota</taxon>
        <taxon>Clostridia</taxon>
        <taxon>Eubacteriales</taxon>
        <taxon>Acutalibacteraceae</taxon>
        <taxon>Anaeromassilibacillus</taxon>
    </lineage>
</organism>
<name>A0ABS9MG89_9FIRM</name>
<keyword evidence="1" id="KW-0472">Membrane</keyword>
<dbReference type="EMBL" id="JAKNHQ010000002">
    <property type="protein sequence ID" value="MCG4609821.1"/>
    <property type="molecule type" value="Genomic_DNA"/>
</dbReference>
<comment type="caution">
    <text evidence="2">The sequence shown here is derived from an EMBL/GenBank/DDBJ whole genome shotgun (WGS) entry which is preliminary data.</text>
</comment>
<dbReference type="Pfam" id="PF07949">
    <property type="entry name" value="YbbR"/>
    <property type="match status" value="3"/>
</dbReference>
<dbReference type="InterPro" id="IPR012505">
    <property type="entry name" value="YbbR"/>
</dbReference>
<evidence type="ECO:0000313" key="2">
    <source>
        <dbReference type="EMBL" id="MCG4609821.1"/>
    </source>
</evidence>
<feature type="transmembrane region" description="Helical" evidence="1">
    <location>
        <begin position="12"/>
        <end position="33"/>
    </location>
</feature>
<dbReference type="Proteomes" id="UP001298681">
    <property type="component" value="Unassembled WGS sequence"/>
</dbReference>
<keyword evidence="3" id="KW-1185">Reference proteome</keyword>
<keyword evidence="1" id="KW-1133">Transmembrane helix</keyword>